<keyword evidence="3" id="KW-1185">Reference proteome</keyword>
<feature type="compositionally biased region" description="Basic and acidic residues" evidence="1">
    <location>
        <begin position="142"/>
        <end position="154"/>
    </location>
</feature>
<comment type="caution">
    <text evidence="2">The sequence shown here is derived from an EMBL/GenBank/DDBJ whole genome shotgun (WGS) entry which is preliminary data.</text>
</comment>
<evidence type="ECO:0000256" key="1">
    <source>
        <dbReference type="SAM" id="MobiDB-lite"/>
    </source>
</evidence>
<evidence type="ECO:0000313" key="2">
    <source>
        <dbReference type="EMBL" id="KAF6231589.1"/>
    </source>
</evidence>
<organism evidence="2 3">
    <name type="scientific">Letharia columbiana</name>
    <dbReference type="NCBI Taxonomy" id="112416"/>
    <lineage>
        <taxon>Eukaryota</taxon>
        <taxon>Fungi</taxon>
        <taxon>Dikarya</taxon>
        <taxon>Ascomycota</taxon>
        <taxon>Pezizomycotina</taxon>
        <taxon>Lecanoromycetes</taxon>
        <taxon>OSLEUM clade</taxon>
        <taxon>Lecanoromycetidae</taxon>
        <taxon>Lecanorales</taxon>
        <taxon>Lecanorineae</taxon>
        <taxon>Parmeliaceae</taxon>
        <taxon>Letharia</taxon>
    </lineage>
</organism>
<dbReference type="Proteomes" id="UP000578531">
    <property type="component" value="Unassembled WGS sequence"/>
</dbReference>
<reference evidence="2 3" key="1">
    <citation type="journal article" date="2020" name="Genomics">
        <title>Complete, high-quality genomes from long-read metagenomic sequencing of two wolf lichen thalli reveals enigmatic genome architecture.</title>
        <authorList>
            <person name="McKenzie S.K."/>
            <person name="Walston R.F."/>
            <person name="Allen J.L."/>
        </authorList>
    </citation>
    <scope>NUCLEOTIDE SEQUENCE [LARGE SCALE GENOMIC DNA]</scope>
    <source>
        <strain evidence="2">WasteWater2</strain>
    </source>
</reference>
<accession>A0A8H6FN51</accession>
<dbReference type="EMBL" id="JACCJC010000055">
    <property type="protein sequence ID" value="KAF6231589.1"/>
    <property type="molecule type" value="Genomic_DNA"/>
</dbReference>
<feature type="region of interest" description="Disordered" evidence="1">
    <location>
        <begin position="94"/>
        <end position="169"/>
    </location>
</feature>
<name>A0A8H6FN51_9LECA</name>
<feature type="region of interest" description="Disordered" evidence="1">
    <location>
        <begin position="1"/>
        <end position="79"/>
    </location>
</feature>
<evidence type="ECO:0000313" key="3">
    <source>
        <dbReference type="Proteomes" id="UP000578531"/>
    </source>
</evidence>
<dbReference type="RefSeq" id="XP_037161021.1">
    <property type="nucleotide sequence ID" value="XM_037312007.1"/>
</dbReference>
<dbReference type="GeneID" id="59291768"/>
<sequence>MHAGRSQAIPAPAPSSQQPHVSFRPPEPPLDSGGRRDSLFGVGDLGEGSSQLPRVVFRPPEPPLDSGGERELSELVSGEDDLVAPTCYVVSVEEVPDEYDTAPKQGARIPGSQANRFSMDSDDEGDPMQTDSNAAGPSTFPPDHDSMDRERWEYPEESADEPPRARTPP</sequence>
<feature type="compositionally biased region" description="Low complexity" evidence="1">
    <location>
        <begin position="1"/>
        <end position="19"/>
    </location>
</feature>
<dbReference type="AlphaFoldDB" id="A0A8H6FN51"/>
<gene>
    <name evidence="2" type="ORF">HO173_010121</name>
</gene>
<proteinExistence type="predicted"/>
<protein>
    <submittedName>
        <fullName evidence="2">Uncharacterized protein</fullName>
    </submittedName>
</protein>